<feature type="region of interest" description="Disordered" evidence="3">
    <location>
        <begin position="1"/>
        <end position="20"/>
    </location>
</feature>
<proteinExistence type="inferred from homology"/>
<keyword evidence="2" id="KW-0808">Transferase</keyword>
<dbReference type="EMBL" id="CAICTM010001731">
    <property type="protein sequence ID" value="CAB9525825.1"/>
    <property type="molecule type" value="Genomic_DNA"/>
</dbReference>
<dbReference type="InterPro" id="IPR027417">
    <property type="entry name" value="P-loop_NTPase"/>
</dbReference>
<evidence type="ECO:0000256" key="1">
    <source>
        <dbReference type="ARBA" id="ARBA00005771"/>
    </source>
</evidence>
<dbReference type="AlphaFoldDB" id="A0A9N8ESY6"/>
<protein>
    <submittedName>
        <fullName evidence="5">Sulfotransferase 1 family member D1</fullName>
    </submittedName>
</protein>
<dbReference type="Proteomes" id="UP001153069">
    <property type="component" value="Unassembled WGS sequence"/>
</dbReference>
<gene>
    <name evidence="5" type="ORF">SEMRO_1733_G294210.1</name>
</gene>
<evidence type="ECO:0000313" key="6">
    <source>
        <dbReference type="Proteomes" id="UP001153069"/>
    </source>
</evidence>
<evidence type="ECO:0000256" key="2">
    <source>
        <dbReference type="ARBA" id="ARBA00022679"/>
    </source>
</evidence>
<dbReference type="PANTHER" id="PTHR11783">
    <property type="entry name" value="SULFOTRANSFERASE SULT"/>
    <property type="match status" value="1"/>
</dbReference>
<dbReference type="Gene3D" id="3.40.50.300">
    <property type="entry name" value="P-loop containing nucleotide triphosphate hydrolases"/>
    <property type="match status" value="1"/>
</dbReference>
<comment type="caution">
    <text evidence="5">The sequence shown here is derived from an EMBL/GenBank/DDBJ whole genome shotgun (WGS) entry which is preliminary data.</text>
</comment>
<name>A0A9N8ESY6_9STRA</name>
<accession>A0A9N8ESY6</accession>
<dbReference type="Pfam" id="PF00685">
    <property type="entry name" value="Sulfotransfer_1"/>
    <property type="match status" value="1"/>
</dbReference>
<feature type="domain" description="Sulfotransferase" evidence="4">
    <location>
        <begin position="50"/>
        <end position="252"/>
    </location>
</feature>
<organism evidence="5 6">
    <name type="scientific">Seminavis robusta</name>
    <dbReference type="NCBI Taxonomy" id="568900"/>
    <lineage>
        <taxon>Eukaryota</taxon>
        <taxon>Sar</taxon>
        <taxon>Stramenopiles</taxon>
        <taxon>Ochrophyta</taxon>
        <taxon>Bacillariophyta</taxon>
        <taxon>Bacillariophyceae</taxon>
        <taxon>Bacillariophycidae</taxon>
        <taxon>Naviculales</taxon>
        <taxon>Naviculaceae</taxon>
        <taxon>Seminavis</taxon>
    </lineage>
</organism>
<dbReference type="InterPro" id="IPR000863">
    <property type="entry name" value="Sulfotransferase_dom"/>
</dbReference>
<comment type="similarity">
    <text evidence="1">Belongs to the sulfotransferase 1 family.</text>
</comment>
<evidence type="ECO:0000259" key="4">
    <source>
        <dbReference type="Pfam" id="PF00685"/>
    </source>
</evidence>
<dbReference type="SUPFAM" id="SSF52540">
    <property type="entry name" value="P-loop containing nucleoside triphosphate hydrolases"/>
    <property type="match status" value="1"/>
</dbReference>
<keyword evidence="6" id="KW-1185">Reference proteome</keyword>
<sequence>MSAAPSTHKKKEDDVPSLPPDFPFIPIGHPDTMMSKESVRRAVEEFQVQPTDIMVATFSKTGTTLVTWLCHLLRLIAKEGIDYDFPAHFEAIETLYQVVPWPLLSWDIGYDPNVDGSQYTPRVFKSHLRMASIYRGCKYIVTIRDPAKTVLSFYNFLLAKQVPLVLELKDVSQFLLETPFVQGRPGRASIWDYYQEYHALRDCPSVLVLVYEDVVQNMPANIRRIATFMGLSIHNNTAIVDKVASMSTKQYMAQYVTLFDEPYERAKQLGRAGDLSQLAPGPKVATQTHTQQLNDTAKTVLQEKWNQSMEPLGYKTYDEFAAYFVQQNQQRWDT</sequence>
<evidence type="ECO:0000313" key="5">
    <source>
        <dbReference type="EMBL" id="CAB9525825.1"/>
    </source>
</evidence>
<evidence type="ECO:0000256" key="3">
    <source>
        <dbReference type="SAM" id="MobiDB-lite"/>
    </source>
</evidence>
<reference evidence="5" key="1">
    <citation type="submission" date="2020-06" db="EMBL/GenBank/DDBJ databases">
        <authorList>
            <consortium name="Plant Systems Biology data submission"/>
        </authorList>
    </citation>
    <scope>NUCLEOTIDE SEQUENCE</scope>
    <source>
        <strain evidence="5">D6</strain>
    </source>
</reference>
<dbReference type="OrthoDB" id="40166at2759"/>
<dbReference type="GO" id="GO:0008146">
    <property type="term" value="F:sulfotransferase activity"/>
    <property type="evidence" value="ECO:0007669"/>
    <property type="project" value="InterPro"/>
</dbReference>